<evidence type="ECO:0000256" key="1">
    <source>
        <dbReference type="SAM" id="MobiDB-lite"/>
    </source>
</evidence>
<evidence type="ECO:0000313" key="2">
    <source>
        <dbReference type="EMBL" id="CAG8810988.1"/>
    </source>
</evidence>
<protein>
    <submittedName>
        <fullName evidence="2">20176_t:CDS:1</fullName>
    </submittedName>
</protein>
<reference evidence="2" key="1">
    <citation type="submission" date="2021-06" db="EMBL/GenBank/DDBJ databases">
        <authorList>
            <person name="Kallberg Y."/>
            <person name="Tangrot J."/>
            <person name="Rosling A."/>
        </authorList>
    </citation>
    <scope>NUCLEOTIDE SEQUENCE</scope>
    <source>
        <strain evidence="2">MA453B</strain>
    </source>
</reference>
<sequence>MINNDDKPELITQDDTEDDTEELDEIMVEKNDIAIEEHDDMLIDGNMTYNKLMTNGIISDLDGQKGKCVEKAPAIDQKQRKHNYHVSWGENVTLLV</sequence>
<evidence type="ECO:0000313" key="3">
    <source>
        <dbReference type="Proteomes" id="UP000789405"/>
    </source>
</evidence>
<feature type="region of interest" description="Disordered" evidence="1">
    <location>
        <begin position="1"/>
        <end position="21"/>
    </location>
</feature>
<accession>A0A9N9PDE4</accession>
<dbReference type="AlphaFoldDB" id="A0A9N9PDE4"/>
<comment type="caution">
    <text evidence="2">The sequence shown here is derived from an EMBL/GenBank/DDBJ whole genome shotgun (WGS) entry which is preliminary data.</text>
</comment>
<feature type="compositionally biased region" description="Acidic residues" evidence="1">
    <location>
        <begin position="12"/>
        <end position="21"/>
    </location>
</feature>
<dbReference type="OrthoDB" id="2417993at2759"/>
<dbReference type="EMBL" id="CAJVPY010047035">
    <property type="protein sequence ID" value="CAG8810988.1"/>
    <property type="molecule type" value="Genomic_DNA"/>
</dbReference>
<keyword evidence="3" id="KW-1185">Reference proteome</keyword>
<organism evidence="2 3">
    <name type="scientific">Dentiscutata erythropus</name>
    <dbReference type="NCBI Taxonomy" id="1348616"/>
    <lineage>
        <taxon>Eukaryota</taxon>
        <taxon>Fungi</taxon>
        <taxon>Fungi incertae sedis</taxon>
        <taxon>Mucoromycota</taxon>
        <taxon>Glomeromycotina</taxon>
        <taxon>Glomeromycetes</taxon>
        <taxon>Diversisporales</taxon>
        <taxon>Gigasporaceae</taxon>
        <taxon>Dentiscutata</taxon>
    </lineage>
</organism>
<proteinExistence type="predicted"/>
<feature type="non-terminal residue" evidence="2">
    <location>
        <position position="1"/>
    </location>
</feature>
<dbReference type="Proteomes" id="UP000789405">
    <property type="component" value="Unassembled WGS sequence"/>
</dbReference>
<gene>
    <name evidence="2" type="ORF">DERYTH_LOCUS25388</name>
</gene>
<name>A0A9N9PDE4_9GLOM</name>